<evidence type="ECO:0000313" key="21">
    <source>
        <dbReference type="Proteomes" id="UP000292347"/>
    </source>
</evidence>
<dbReference type="EMBL" id="SDPT01000004">
    <property type="protein sequence ID" value="RXZ29968.1"/>
    <property type="molecule type" value="Genomic_DNA"/>
</dbReference>
<keyword evidence="21" id="KW-1185">Reference proteome</keyword>
<keyword evidence="12" id="KW-0564">Palmitate</keyword>
<dbReference type="NCBIfam" id="TIGR01433">
    <property type="entry name" value="CyoA"/>
    <property type="match status" value="1"/>
</dbReference>
<dbReference type="InterPro" id="IPR011759">
    <property type="entry name" value="Cyt_c_oxidase_su2_TM_dom"/>
</dbReference>
<dbReference type="SUPFAM" id="SSF81464">
    <property type="entry name" value="Cytochrome c oxidase subunit II-like, transmembrane region"/>
    <property type="match status" value="1"/>
</dbReference>
<evidence type="ECO:0000256" key="11">
    <source>
        <dbReference type="ARBA" id="ARBA00023136"/>
    </source>
</evidence>
<dbReference type="GO" id="GO:0005507">
    <property type="term" value="F:copper ion binding"/>
    <property type="evidence" value="ECO:0007669"/>
    <property type="project" value="InterPro"/>
</dbReference>
<evidence type="ECO:0000256" key="6">
    <source>
        <dbReference type="ARBA" id="ARBA00022692"/>
    </source>
</evidence>
<organism evidence="20 21">
    <name type="scientific">Sphingomonas desiccabilis</name>
    <dbReference type="NCBI Taxonomy" id="429134"/>
    <lineage>
        <taxon>Bacteria</taxon>
        <taxon>Pseudomonadati</taxon>
        <taxon>Pseudomonadota</taxon>
        <taxon>Alphaproteobacteria</taxon>
        <taxon>Sphingomonadales</taxon>
        <taxon>Sphingomonadaceae</taxon>
        <taxon>Sphingomonas</taxon>
    </lineage>
</organism>
<dbReference type="PROSITE" id="PS51257">
    <property type="entry name" value="PROKAR_LIPOPROTEIN"/>
    <property type="match status" value="1"/>
</dbReference>
<evidence type="ECO:0000256" key="17">
    <source>
        <dbReference type="SAM" id="SignalP"/>
    </source>
</evidence>
<dbReference type="OrthoDB" id="9783445at2"/>
<dbReference type="GO" id="GO:0004129">
    <property type="term" value="F:cytochrome-c oxidase activity"/>
    <property type="evidence" value="ECO:0007669"/>
    <property type="project" value="UniProtKB-UniRule"/>
</dbReference>
<dbReference type="InterPro" id="IPR008972">
    <property type="entry name" value="Cupredoxin"/>
</dbReference>
<feature type="region of interest" description="Disordered" evidence="15">
    <location>
        <begin position="284"/>
        <end position="307"/>
    </location>
</feature>
<feature type="chain" id="PRO_5020768146" description="Ubiquinol oxidase subunit 2" evidence="17">
    <location>
        <begin position="31"/>
        <end position="307"/>
    </location>
</feature>
<dbReference type="InterPro" id="IPR006333">
    <property type="entry name" value="Cyt_o_ubiquinol_oxidase_su2"/>
</dbReference>
<keyword evidence="9 16" id="KW-1133">Transmembrane helix</keyword>
<evidence type="ECO:0000259" key="19">
    <source>
        <dbReference type="PROSITE" id="PS50999"/>
    </source>
</evidence>
<evidence type="ECO:0000256" key="4">
    <source>
        <dbReference type="ARBA" id="ARBA00022475"/>
    </source>
</evidence>
<evidence type="ECO:0000256" key="16">
    <source>
        <dbReference type="SAM" id="Phobius"/>
    </source>
</evidence>
<evidence type="ECO:0000256" key="1">
    <source>
        <dbReference type="ARBA" id="ARBA00004651"/>
    </source>
</evidence>
<dbReference type="InterPro" id="IPR045187">
    <property type="entry name" value="CcO_II"/>
</dbReference>
<reference evidence="20 21" key="1">
    <citation type="submission" date="2019-01" db="EMBL/GenBank/DDBJ databases">
        <title>Sphingomonas mucosissima sp. nov. and Sphingomonas desiccabilis sp. nov., from biological soil crusts in the Colorado Plateau, USA.</title>
        <authorList>
            <person name="Zhu D."/>
        </authorList>
    </citation>
    <scope>NUCLEOTIDE SEQUENCE [LARGE SCALE GENOMIC DNA]</scope>
    <source>
        <strain evidence="20 21">CP1D</strain>
    </source>
</reference>
<dbReference type="GO" id="GO:0005886">
    <property type="term" value="C:plasma membrane"/>
    <property type="evidence" value="ECO:0007669"/>
    <property type="project" value="UniProtKB-SubCell"/>
</dbReference>
<dbReference type="PROSITE" id="PS50999">
    <property type="entry name" value="COX2_TM"/>
    <property type="match status" value="1"/>
</dbReference>
<keyword evidence="10 14" id="KW-0560">Oxidoreductase</keyword>
<evidence type="ECO:0000256" key="2">
    <source>
        <dbReference type="ARBA" id="ARBA00007866"/>
    </source>
</evidence>
<protein>
    <recommendedName>
        <fullName evidence="14">Ubiquinol oxidase subunit 2</fullName>
    </recommendedName>
</protein>
<evidence type="ECO:0000259" key="18">
    <source>
        <dbReference type="PROSITE" id="PS50857"/>
    </source>
</evidence>
<keyword evidence="8 14" id="KW-0249">Electron transport</keyword>
<comment type="subcellular location">
    <subcellularLocation>
        <location evidence="1">Cell membrane</location>
        <topology evidence="1">Multi-pass membrane protein</topology>
    </subcellularLocation>
</comment>
<proteinExistence type="inferred from homology"/>
<evidence type="ECO:0000256" key="10">
    <source>
        <dbReference type="ARBA" id="ARBA00023002"/>
    </source>
</evidence>
<evidence type="ECO:0000313" key="20">
    <source>
        <dbReference type="EMBL" id="RXZ29968.1"/>
    </source>
</evidence>
<dbReference type="PIRSF" id="PIRSF000292">
    <property type="entry name" value="Ubi_od_II"/>
    <property type="match status" value="1"/>
</dbReference>
<evidence type="ECO:0000256" key="3">
    <source>
        <dbReference type="ARBA" id="ARBA00022448"/>
    </source>
</evidence>
<keyword evidence="11 14" id="KW-0472">Membrane</keyword>
<dbReference type="GO" id="GO:0016682">
    <property type="term" value="F:oxidoreductase activity, acting on diphenols and related substances as donors, oxygen as acceptor"/>
    <property type="evidence" value="ECO:0007669"/>
    <property type="project" value="InterPro"/>
</dbReference>
<dbReference type="Pfam" id="PF06481">
    <property type="entry name" value="COX_ARM"/>
    <property type="match status" value="1"/>
</dbReference>
<feature type="transmembrane region" description="Helical" evidence="16">
    <location>
        <begin position="42"/>
        <end position="68"/>
    </location>
</feature>
<feature type="domain" description="Cytochrome oxidase subunit II transmembrane region profile" evidence="19">
    <location>
        <begin position="22"/>
        <end position="117"/>
    </location>
</feature>
<dbReference type="Proteomes" id="UP000292347">
    <property type="component" value="Unassembled WGS sequence"/>
</dbReference>
<dbReference type="InterPro" id="IPR010514">
    <property type="entry name" value="COX_ARM"/>
</dbReference>
<comment type="caution">
    <text evidence="20">The sequence shown here is derived from an EMBL/GenBank/DDBJ whole genome shotgun (WGS) entry which is preliminary data.</text>
</comment>
<keyword evidence="5 14" id="KW-0679">Respiratory chain</keyword>
<dbReference type="GO" id="GO:0009486">
    <property type="term" value="F:cytochrome bo3 ubiquinol oxidase activity"/>
    <property type="evidence" value="ECO:0007669"/>
    <property type="project" value="InterPro"/>
</dbReference>
<evidence type="ECO:0000256" key="9">
    <source>
        <dbReference type="ARBA" id="ARBA00022989"/>
    </source>
</evidence>
<evidence type="ECO:0000256" key="5">
    <source>
        <dbReference type="ARBA" id="ARBA00022660"/>
    </source>
</evidence>
<evidence type="ECO:0000256" key="13">
    <source>
        <dbReference type="ARBA" id="ARBA00023288"/>
    </source>
</evidence>
<keyword evidence="4 14" id="KW-1003">Cell membrane</keyword>
<dbReference type="PROSITE" id="PS50857">
    <property type="entry name" value="COX2_CUA"/>
    <property type="match status" value="1"/>
</dbReference>
<feature type="domain" description="Cytochrome oxidase subunit II copper A binding" evidence="18">
    <location>
        <begin position="127"/>
        <end position="239"/>
    </location>
</feature>
<feature type="signal peptide" evidence="17">
    <location>
        <begin position="1"/>
        <end position="30"/>
    </location>
</feature>
<evidence type="ECO:0000256" key="15">
    <source>
        <dbReference type="SAM" id="MobiDB-lite"/>
    </source>
</evidence>
<keyword evidence="7 17" id="KW-0732">Signal</keyword>
<keyword evidence="6 16" id="KW-0812">Transmembrane</keyword>
<dbReference type="InterPro" id="IPR002429">
    <property type="entry name" value="CcO_II-like_C"/>
</dbReference>
<dbReference type="Gene3D" id="1.10.287.90">
    <property type="match status" value="1"/>
</dbReference>
<dbReference type="CDD" id="cd04212">
    <property type="entry name" value="CuRO_UO_II"/>
    <property type="match status" value="1"/>
</dbReference>
<comment type="similarity">
    <text evidence="2 14">Belongs to the cytochrome c oxidase subunit 2 family.</text>
</comment>
<dbReference type="SUPFAM" id="SSF49503">
    <property type="entry name" value="Cupredoxins"/>
    <property type="match status" value="1"/>
</dbReference>
<dbReference type="GO" id="GO:0042773">
    <property type="term" value="P:ATP synthesis coupled electron transport"/>
    <property type="evidence" value="ECO:0007669"/>
    <property type="project" value="TreeGrafter"/>
</dbReference>
<evidence type="ECO:0000256" key="7">
    <source>
        <dbReference type="ARBA" id="ARBA00022729"/>
    </source>
</evidence>
<feature type="transmembrane region" description="Helical" evidence="16">
    <location>
        <begin position="89"/>
        <end position="109"/>
    </location>
</feature>
<dbReference type="Gene3D" id="2.60.40.420">
    <property type="entry name" value="Cupredoxins - blue copper proteins"/>
    <property type="match status" value="1"/>
</dbReference>
<evidence type="ECO:0000256" key="14">
    <source>
        <dbReference type="PIRNR" id="PIRNR000292"/>
    </source>
</evidence>
<keyword evidence="13" id="KW-0449">Lipoprotein</keyword>
<gene>
    <name evidence="20" type="primary">cyoA</name>
    <name evidence="20" type="ORF">EO081_15965</name>
</gene>
<dbReference type="PANTHER" id="PTHR22888">
    <property type="entry name" value="CYTOCHROME C OXIDASE, SUBUNIT II"/>
    <property type="match status" value="1"/>
</dbReference>
<evidence type="ECO:0000256" key="8">
    <source>
        <dbReference type="ARBA" id="ARBA00022982"/>
    </source>
</evidence>
<dbReference type="PANTHER" id="PTHR22888:SF18">
    <property type="entry name" value="CYTOCHROME BO(3) UBIQUINOL OXIDASE SUBUNIT 2"/>
    <property type="match status" value="1"/>
</dbReference>
<dbReference type="AlphaFoldDB" id="A0A4Q2IL32"/>
<dbReference type="InterPro" id="IPR034227">
    <property type="entry name" value="CuRO_UO_II"/>
</dbReference>
<name>A0A4Q2IL32_9SPHN</name>
<evidence type="ECO:0000256" key="12">
    <source>
        <dbReference type="ARBA" id="ARBA00023139"/>
    </source>
</evidence>
<dbReference type="Pfam" id="PF00116">
    <property type="entry name" value="COX2"/>
    <property type="match status" value="1"/>
</dbReference>
<accession>A0A4Q2IL32</accession>
<sequence length="307" mass="33267">MRKRGGWAVRLLAPAILLALSACSPASILAPDGPIAAANRQILYNALAIMLAIVVPTILATLAFAWWFRAGNPRARYRPTFVYSGRVEMIVWSIPILVILFLGGVIWVGSHDLDPRRPVKAAAGQTAPPLEVQVVSLDWKWLFIYPGQGVATVNRLVLPVGVPVRFRLTSASVMNTFFVPRLGSMIYTMNGMETQVNLRADRAGRVYGQSAHYSGDGFSDMNFAVDAMPAADFATWVARTQGAGPVLDAPAYTALAQQSQDVRPYSYRAAQPGLFEAIVMQRLKPAPGPQEGRGGDPHVSPGTPEIR</sequence>
<dbReference type="InterPro" id="IPR036257">
    <property type="entry name" value="Cyt_c_oxidase_su2_TM_sf"/>
</dbReference>
<dbReference type="PRINTS" id="PR01166">
    <property type="entry name" value="CYCOXIDASEII"/>
</dbReference>
<keyword evidence="3 14" id="KW-0813">Transport</keyword>